<sequence>MVELLEGMNHWHWLALGLALLAVELLGTAGYFLWFGISALAVGLLLSLMSFAWPVQWSAFAAFSLATTWIWWRRQLKHDKQSDASRDLNQKQKQLVGQELILEEDIQVGMNRIRIADTTWSAKSDSAILAGSKVKIARVDGIVLTIEVVE</sequence>
<keyword evidence="4 5" id="KW-0472">Membrane</keyword>
<proteinExistence type="predicted"/>
<evidence type="ECO:0000256" key="4">
    <source>
        <dbReference type="ARBA" id="ARBA00023136"/>
    </source>
</evidence>
<dbReference type="InterPro" id="IPR012340">
    <property type="entry name" value="NA-bd_OB-fold"/>
</dbReference>
<dbReference type="SUPFAM" id="SSF141322">
    <property type="entry name" value="NfeD domain-like"/>
    <property type="match status" value="1"/>
</dbReference>
<evidence type="ECO:0000259" key="6">
    <source>
        <dbReference type="Pfam" id="PF01957"/>
    </source>
</evidence>
<dbReference type="Pfam" id="PF01957">
    <property type="entry name" value="NfeD"/>
    <property type="match status" value="1"/>
</dbReference>
<accession>A0A099LR13</accession>
<name>A0A099LR13_9VIBR</name>
<keyword evidence="3 5" id="KW-1133">Transmembrane helix</keyword>
<dbReference type="InterPro" id="IPR052165">
    <property type="entry name" value="Membrane_assoc_protease"/>
</dbReference>
<keyword evidence="8" id="KW-1185">Reference proteome</keyword>
<organism evidence="7 8">
    <name type="scientific">Vibrio navarrensis</name>
    <dbReference type="NCBI Taxonomy" id="29495"/>
    <lineage>
        <taxon>Bacteria</taxon>
        <taxon>Pseudomonadati</taxon>
        <taxon>Pseudomonadota</taxon>
        <taxon>Gammaproteobacteria</taxon>
        <taxon>Vibrionales</taxon>
        <taxon>Vibrionaceae</taxon>
        <taxon>Vibrio</taxon>
    </lineage>
</organism>
<evidence type="ECO:0000313" key="7">
    <source>
        <dbReference type="EMBL" id="KGK10663.1"/>
    </source>
</evidence>
<reference evidence="7 8" key="1">
    <citation type="submission" date="2014-04" db="EMBL/GenBank/DDBJ databases">
        <title>Genome sequencing of Vibrio navarrensis strains.</title>
        <authorList>
            <person name="Gladney L.M."/>
            <person name="Katz L.S."/>
            <person name="Marino-Ramirez L."/>
            <person name="Jordan I.K."/>
        </authorList>
    </citation>
    <scope>NUCLEOTIDE SEQUENCE [LARGE SCALE GENOMIC DNA]</scope>
    <source>
        <strain evidence="7 8">ATCC 51183</strain>
    </source>
</reference>
<evidence type="ECO:0000313" key="8">
    <source>
        <dbReference type="Proteomes" id="UP000029994"/>
    </source>
</evidence>
<dbReference type="EMBL" id="JMCG01000001">
    <property type="protein sequence ID" value="KGK10663.1"/>
    <property type="molecule type" value="Genomic_DNA"/>
</dbReference>
<dbReference type="STRING" id="29495.EA26_04850"/>
<evidence type="ECO:0000256" key="3">
    <source>
        <dbReference type="ARBA" id="ARBA00022989"/>
    </source>
</evidence>
<dbReference type="Proteomes" id="UP000029994">
    <property type="component" value="Unassembled WGS sequence"/>
</dbReference>
<protein>
    <submittedName>
        <fullName evidence="7">Regulatory protein</fullName>
    </submittedName>
</protein>
<feature type="transmembrane region" description="Helical" evidence="5">
    <location>
        <begin position="51"/>
        <end position="72"/>
    </location>
</feature>
<dbReference type="eggNOG" id="COG1585">
    <property type="taxonomic scope" value="Bacteria"/>
</dbReference>
<evidence type="ECO:0000256" key="2">
    <source>
        <dbReference type="ARBA" id="ARBA00022692"/>
    </source>
</evidence>
<dbReference type="AlphaFoldDB" id="A0A099LR13"/>
<comment type="caution">
    <text evidence="7">The sequence shown here is derived from an EMBL/GenBank/DDBJ whole genome shotgun (WGS) entry which is preliminary data.</text>
</comment>
<dbReference type="GeneID" id="43682527"/>
<dbReference type="PANTHER" id="PTHR33507">
    <property type="entry name" value="INNER MEMBRANE PROTEIN YBBJ"/>
    <property type="match status" value="1"/>
</dbReference>
<dbReference type="GO" id="GO:0005886">
    <property type="term" value="C:plasma membrane"/>
    <property type="evidence" value="ECO:0007669"/>
    <property type="project" value="TreeGrafter"/>
</dbReference>
<evidence type="ECO:0000256" key="1">
    <source>
        <dbReference type="ARBA" id="ARBA00004141"/>
    </source>
</evidence>
<feature type="transmembrane region" description="Helical" evidence="5">
    <location>
        <begin position="12"/>
        <end position="45"/>
    </location>
</feature>
<evidence type="ECO:0000256" key="5">
    <source>
        <dbReference type="SAM" id="Phobius"/>
    </source>
</evidence>
<dbReference type="RefSeq" id="WP_039424676.1">
    <property type="nucleotide sequence ID" value="NZ_CP061845.1"/>
</dbReference>
<dbReference type="PANTHER" id="PTHR33507:SF3">
    <property type="entry name" value="INNER MEMBRANE PROTEIN YBBJ"/>
    <property type="match status" value="1"/>
</dbReference>
<comment type="subcellular location">
    <subcellularLocation>
        <location evidence="1">Membrane</location>
        <topology evidence="1">Multi-pass membrane protein</topology>
    </subcellularLocation>
</comment>
<gene>
    <name evidence="7" type="ORF">EA26_04850</name>
</gene>
<dbReference type="InterPro" id="IPR002810">
    <property type="entry name" value="NfeD-like_C"/>
</dbReference>
<dbReference type="Gene3D" id="2.40.50.140">
    <property type="entry name" value="Nucleic acid-binding proteins"/>
    <property type="match status" value="1"/>
</dbReference>
<feature type="domain" description="NfeD-like C-terminal" evidence="6">
    <location>
        <begin position="93"/>
        <end position="147"/>
    </location>
</feature>
<keyword evidence="2 5" id="KW-0812">Transmembrane</keyword>